<evidence type="ECO:0000259" key="2">
    <source>
        <dbReference type="Pfam" id="PF04453"/>
    </source>
</evidence>
<accession>A0A5A7MZA8</accession>
<dbReference type="InterPro" id="IPR007543">
    <property type="entry name" value="LptD_C"/>
</dbReference>
<dbReference type="Proteomes" id="UP000325187">
    <property type="component" value="Unassembled WGS sequence"/>
</dbReference>
<dbReference type="AlphaFoldDB" id="A0A5A7MZA8"/>
<dbReference type="HAMAP" id="MF_01411">
    <property type="entry name" value="LPS_assembly_LptD"/>
    <property type="match status" value="1"/>
</dbReference>
<dbReference type="PANTHER" id="PTHR30189">
    <property type="entry name" value="LPS-ASSEMBLY PROTEIN"/>
    <property type="match status" value="1"/>
</dbReference>
<comment type="caution">
    <text evidence="3">The sequence shown here is derived from an EMBL/GenBank/DDBJ whole genome shotgun (WGS) entry which is preliminary data.</text>
</comment>
<dbReference type="GO" id="GO:0043165">
    <property type="term" value="P:Gram-negative-bacterium-type cell outer membrane assembly"/>
    <property type="evidence" value="ECO:0007669"/>
    <property type="project" value="UniProtKB-UniRule"/>
</dbReference>
<feature type="chain" id="PRO_5023213657" description="LPS-assembly protein LptD" evidence="1">
    <location>
        <begin position="23"/>
        <end position="739"/>
    </location>
</feature>
<comment type="subcellular location">
    <subcellularLocation>
        <location evidence="1">Cell outer membrane</location>
    </subcellularLocation>
</comment>
<reference evidence="3 4" key="1">
    <citation type="submission" date="2019-09" db="EMBL/GenBank/DDBJ databases">
        <title>NBRP : Genome information of microbial organism related human and environment.</title>
        <authorList>
            <person name="Hattori M."/>
            <person name="Oshima K."/>
            <person name="Inaba H."/>
            <person name="Suda W."/>
            <person name="Sakamoto M."/>
            <person name="Iino T."/>
            <person name="Kitahara M."/>
            <person name="Oshida Y."/>
            <person name="Iida T."/>
            <person name="Kudo T."/>
            <person name="Itoh T."/>
            <person name="Ohkuma M."/>
        </authorList>
    </citation>
    <scope>NUCLEOTIDE SEQUENCE [LARGE SCALE GENOMIC DNA]</scope>
    <source>
        <strain evidence="3 4">Mie-1</strain>
    </source>
</reference>
<keyword evidence="1" id="KW-0998">Cell outer membrane</keyword>
<dbReference type="PANTHER" id="PTHR30189:SF1">
    <property type="entry name" value="LPS-ASSEMBLY PROTEIN LPTD"/>
    <property type="match status" value="1"/>
</dbReference>
<organism evidence="3 4">
    <name type="scientific">Iodidimonas gelatinilytica</name>
    <dbReference type="NCBI Taxonomy" id="1236966"/>
    <lineage>
        <taxon>Bacteria</taxon>
        <taxon>Pseudomonadati</taxon>
        <taxon>Pseudomonadota</taxon>
        <taxon>Alphaproteobacteria</taxon>
        <taxon>Iodidimonadales</taxon>
        <taxon>Iodidimonadaceae</taxon>
        <taxon>Iodidimonas</taxon>
    </lineage>
</organism>
<feature type="signal peptide" evidence="1">
    <location>
        <begin position="1"/>
        <end position="22"/>
    </location>
</feature>
<dbReference type="InterPro" id="IPR020889">
    <property type="entry name" value="LipoPS_assembly_LptD"/>
</dbReference>
<dbReference type="GO" id="GO:1990351">
    <property type="term" value="C:transporter complex"/>
    <property type="evidence" value="ECO:0007669"/>
    <property type="project" value="TreeGrafter"/>
</dbReference>
<proteinExistence type="inferred from homology"/>
<dbReference type="GO" id="GO:0009279">
    <property type="term" value="C:cell outer membrane"/>
    <property type="evidence" value="ECO:0007669"/>
    <property type="project" value="UniProtKB-SubCell"/>
</dbReference>
<dbReference type="EMBL" id="BKCM01000008">
    <property type="protein sequence ID" value="GER01127.1"/>
    <property type="molecule type" value="Genomic_DNA"/>
</dbReference>
<keyword evidence="1" id="KW-0472">Membrane</keyword>
<sequence length="739" mass="81816" precursor="true">MPFMRTTLYAALLCSAAPQALSQTVPDTQGLVETPLADRPEQKQTTAAPILNERDVVFSADQSSIDPETSEIIARGNVVVIHDGYRLEAGLLRYNDKTGIAQAEGGVRITNPDGMILKASSVRLSGALRAGVIENARLILTDGSRVAANRGERFEDGNSELRDAVFSPCPVCDTDPDKQPLWQIKALKVVHNKKERRLYYESAFFEILGVPVFWLPYLSHPDPTVERDSGLLVPEIKSRQELGVVVELPYHIALSPSRDLTITPILTTKESPVLGVKYRQHFGSGYFDMDGSISHGDQPSEAVTGIDDNGFRGHFFSKGRFVHNDHWQSTYNAQIVSDDTFLRLYDFSDADTLTSNYQLEGFFDRSYISGELIGFRGLRLEDEGGLTAQALPWIDMHYVSPPGFLGGTVEAQFNSIQLVRFDGADTARASTSLQWQAPVITPMGQKITFDAFARTDLYDTSQASRTDDPLFAGESGTETRALGRVSATMSWPFASHQGGVSQTIEPIIQLAAIPESGRSTAIPNEDSRTIELTAHNLFSLNRAPGFDVWEGGSRASYGLKYSLDMSDIALAAVAGQSYRSTDLTEILPEGTGLGSKRSDYVGAVDLSIQNWLNLSYQFQLDKSSFDPRRHEIVSTIGTDVFRVNLGYLRIDRDLEIAERTNREEIRFDATFQATENWRIFGGLIHGLGKDSQPIEYETGVLYENECMELGINVRKRFTEDRDIQSGTSVGLRIRLRSLG</sequence>
<feature type="domain" description="LptD C-terminal" evidence="2">
    <location>
        <begin position="311"/>
        <end position="677"/>
    </location>
</feature>
<dbReference type="Pfam" id="PF04453">
    <property type="entry name" value="LptD"/>
    <property type="match status" value="1"/>
</dbReference>
<protein>
    <recommendedName>
        <fullName evidence="1">LPS-assembly protein LptD</fullName>
    </recommendedName>
</protein>
<gene>
    <name evidence="1 3" type="primary">lptD</name>
    <name evidence="3" type="ORF">JCM17845_17500</name>
</gene>
<dbReference type="GO" id="GO:0015920">
    <property type="term" value="P:lipopolysaccharide transport"/>
    <property type="evidence" value="ECO:0007669"/>
    <property type="project" value="InterPro"/>
</dbReference>
<comment type="function">
    <text evidence="1">Involved in the assembly of lipopolysaccharide (LPS) at the surface of the outer membrane.</text>
</comment>
<comment type="similarity">
    <text evidence="1">Belongs to the LptD family.</text>
</comment>
<keyword evidence="4" id="KW-1185">Reference proteome</keyword>
<dbReference type="InterPro" id="IPR050218">
    <property type="entry name" value="LptD"/>
</dbReference>
<comment type="caution">
    <text evidence="1">Lacks conserved residue(s) required for the propagation of feature annotation.</text>
</comment>
<evidence type="ECO:0000256" key="1">
    <source>
        <dbReference type="HAMAP-Rule" id="MF_01411"/>
    </source>
</evidence>
<evidence type="ECO:0000313" key="4">
    <source>
        <dbReference type="Proteomes" id="UP000325187"/>
    </source>
</evidence>
<evidence type="ECO:0000313" key="3">
    <source>
        <dbReference type="EMBL" id="GER01127.1"/>
    </source>
</evidence>
<comment type="subunit">
    <text evidence="1">Component of the lipopolysaccharide transport and assembly complex.</text>
</comment>
<keyword evidence="1" id="KW-0732">Signal</keyword>
<name>A0A5A7MZA8_9PROT</name>